<sequence length="65" mass="7204">MDSLKIQDVFEPYYAGRKRFAVRKDKGLPAKAGAGSAKRPRKRRPSKATKLEIEPSTGTGSTMEH</sequence>
<proteinExistence type="predicted"/>
<evidence type="ECO:0000313" key="2">
    <source>
        <dbReference type="EMBL" id="SDI85368.1"/>
    </source>
</evidence>
<gene>
    <name evidence="2" type="ORF">SAMN05428953_103106</name>
</gene>
<protein>
    <submittedName>
        <fullName evidence="2">Uncharacterized protein</fullName>
    </submittedName>
</protein>
<organism evidence="2 3">
    <name type="scientific">Mesorhizobium muleiense</name>
    <dbReference type="NCBI Taxonomy" id="1004279"/>
    <lineage>
        <taxon>Bacteria</taxon>
        <taxon>Pseudomonadati</taxon>
        <taxon>Pseudomonadota</taxon>
        <taxon>Alphaproteobacteria</taxon>
        <taxon>Hyphomicrobiales</taxon>
        <taxon>Phyllobacteriaceae</taxon>
        <taxon>Mesorhizobium</taxon>
    </lineage>
</organism>
<feature type="compositionally biased region" description="Basic residues" evidence="1">
    <location>
        <begin position="38"/>
        <end position="47"/>
    </location>
</feature>
<evidence type="ECO:0000313" key="3">
    <source>
        <dbReference type="Proteomes" id="UP000198894"/>
    </source>
</evidence>
<accession>A0A1G8NZF9</accession>
<dbReference type="RefSeq" id="WP_139172565.1">
    <property type="nucleotide sequence ID" value="NZ_FNEE01000003.1"/>
</dbReference>
<dbReference type="EMBL" id="FNEE01000003">
    <property type="protein sequence ID" value="SDI85368.1"/>
    <property type="molecule type" value="Genomic_DNA"/>
</dbReference>
<keyword evidence="3" id="KW-1185">Reference proteome</keyword>
<evidence type="ECO:0000256" key="1">
    <source>
        <dbReference type="SAM" id="MobiDB-lite"/>
    </source>
</evidence>
<feature type="region of interest" description="Disordered" evidence="1">
    <location>
        <begin position="24"/>
        <end position="65"/>
    </location>
</feature>
<reference evidence="3" key="1">
    <citation type="submission" date="2016-10" db="EMBL/GenBank/DDBJ databases">
        <authorList>
            <person name="Varghese N."/>
            <person name="Submissions S."/>
        </authorList>
    </citation>
    <scope>NUCLEOTIDE SEQUENCE [LARGE SCALE GENOMIC DNA]</scope>
    <source>
        <strain evidence="3">CGMCC 1.11022</strain>
    </source>
</reference>
<dbReference type="Proteomes" id="UP000198894">
    <property type="component" value="Unassembled WGS sequence"/>
</dbReference>
<name>A0A1G8NZF9_9HYPH</name>
<feature type="compositionally biased region" description="Polar residues" evidence="1">
    <location>
        <begin position="56"/>
        <end position="65"/>
    </location>
</feature>
<dbReference type="AlphaFoldDB" id="A0A1G8NZF9"/>